<dbReference type="Proteomes" id="UP000006753">
    <property type="component" value="Unassembled WGS sequence"/>
</dbReference>
<dbReference type="AlphaFoldDB" id="K1X8U7"/>
<keyword evidence="3" id="KW-1185">Reference proteome</keyword>
<organism evidence="2 3">
    <name type="scientific">Marssonina brunnea f. sp. multigermtubi (strain MB_m1)</name>
    <name type="common">Marssonina leaf spot fungus</name>
    <dbReference type="NCBI Taxonomy" id="1072389"/>
    <lineage>
        <taxon>Eukaryota</taxon>
        <taxon>Fungi</taxon>
        <taxon>Dikarya</taxon>
        <taxon>Ascomycota</taxon>
        <taxon>Pezizomycotina</taxon>
        <taxon>Leotiomycetes</taxon>
        <taxon>Helotiales</taxon>
        <taxon>Drepanopezizaceae</taxon>
        <taxon>Drepanopeziza</taxon>
    </lineage>
</organism>
<dbReference type="OMA" id="REFQREW"/>
<reference evidence="2 3" key="1">
    <citation type="journal article" date="2012" name="BMC Genomics">
        <title>Sequencing the genome of Marssonina brunnea reveals fungus-poplar co-evolution.</title>
        <authorList>
            <person name="Zhu S."/>
            <person name="Cao Y.-Z."/>
            <person name="Jiang C."/>
            <person name="Tan B.-Y."/>
            <person name="Wang Z."/>
            <person name="Feng S."/>
            <person name="Zhang L."/>
            <person name="Su X.-H."/>
            <person name="Brejova B."/>
            <person name="Vinar T."/>
            <person name="Xu M."/>
            <person name="Wang M.-X."/>
            <person name="Zhang S.-G."/>
            <person name="Huang M.-R."/>
            <person name="Wu R."/>
            <person name="Zhou Y."/>
        </authorList>
    </citation>
    <scope>NUCLEOTIDE SEQUENCE [LARGE SCALE GENOMIC DNA]</scope>
    <source>
        <strain evidence="2 3">MB_m1</strain>
    </source>
</reference>
<dbReference type="EMBL" id="JH921437">
    <property type="protein sequence ID" value="EKD17123.1"/>
    <property type="molecule type" value="Genomic_DNA"/>
</dbReference>
<dbReference type="InParanoid" id="K1X8U7"/>
<feature type="region of interest" description="Disordered" evidence="1">
    <location>
        <begin position="174"/>
        <end position="199"/>
    </location>
</feature>
<accession>K1X8U7</accession>
<proteinExistence type="predicted"/>
<dbReference type="KEGG" id="mbe:MBM_04700"/>
<protein>
    <submittedName>
        <fullName evidence="2">Uncharacterized protein</fullName>
    </submittedName>
</protein>
<dbReference type="HOGENOM" id="CLU_088991_0_0_1"/>
<dbReference type="RefSeq" id="XP_007292589.1">
    <property type="nucleotide sequence ID" value="XM_007292527.1"/>
</dbReference>
<dbReference type="eggNOG" id="ENOG502RJR0">
    <property type="taxonomic scope" value="Eukaryota"/>
</dbReference>
<gene>
    <name evidence="2" type="ORF">MBM_04700</name>
</gene>
<evidence type="ECO:0000256" key="1">
    <source>
        <dbReference type="SAM" id="MobiDB-lite"/>
    </source>
</evidence>
<dbReference type="OrthoDB" id="5305418at2759"/>
<sequence length="199" mass="21156">MAAPTDNNNNDNNTLGLHLCDRALTPILSSSHQLSPNSSTRQQAQALAALTGASISAYDTSSRLGLGVPQRAMVETSGSGPIALTSYLQSPDERPIPEHPHDALHSITKNSNPESGEGEVGALVNGTGTSPADLSEVDGESKRQHAPLLVASVVAGSSVELREARRAAARLERMGREFQREWVRKQSQEGDQTPTREEG</sequence>
<dbReference type="InterPro" id="IPR035186">
    <property type="entry name" value="DUF5308"/>
</dbReference>
<dbReference type="GeneID" id="18760635"/>
<dbReference type="Pfam" id="PF17233">
    <property type="entry name" value="DUF5308"/>
    <property type="match status" value="1"/>
</dbReference>
<evidence type="ECO:0000313" key="2">
    <source>
        <dbReference type="EMBL" id="EKD17123.1"/>
    </source>
</evidence>
<name>K1X8U7_MARBU</name>
<evidence type="ECO:0000313" key="3">
    <source>
        <dbReference type="Proteomes" id="UP000006753"/>
    </source>
</evidence>